<keyword evidence="1" id="KW-1133">Transmembrane helix</keyword>
<feature type="non-terminal residue" evidence="3">
    <location>
        <position position="243"/>
    </location>
</feature>
<feature type="domain" description="Cyclic nucleotide-binding" evidence="2">
    <location>
        <begin position="146"/>
        <end position="225"/>
    </location>
</feature>
<dbReference type="PANTHER" id="PTHR24567:SF68">
    <property type="entry name" value="DNA-BINDING TRANSCRIPTIONAL DUAL REGULATOR CRP"/>
    <property type="match status" value="1"/>
</dbReference>
<evidence type="ECO:0000313" key="4">
    <source>
        <dbReference type="Proteomes" id="UP000567293"/>
    </source>
</evidence>
<dbReference type="GO" id="GO:0003700">
    <property type="term" value="F:DNA-binding transcription factor activity"/>
    <property type="evidence" value="ECO:0007669"/>
    <property type="project" value="TreeGrafter"/>
</dbReference>
<keyword evidence="1" id="KW-0812">Transmembrane</keyword>
<dbReference type="SMART" id="SM00100">
    <property type="entry name" value="cNMP"/>
    <property type="match status" value="1"/>
</dbReference>
<organism evidence="3 4">
    <name type="scientific">Candidatus Acidiferrum panamense</name>
    <dbReference type="NCBI Taxonomy" id="2741543"/>
    <lineage>
        <taxon>Bacteria</taxon>
        <taxon>Pseudomonadati</taxon>
        <taxon>Acidobacteriota</taxon>
        <taxon>Terriglobia</taxon>
        <taxon>Candidatus Acidiferrales</taxon>
        <taxon>Candidatus Acidiferrum</taxon>
    </lineage>
</organism>
<dbReference type="Pfam" id="PF00027">
    <property type="entry name" value="cNMP_binding"/>
    <property type="match status" value="1"/>
</dbReference>
<sequence>MTLGDLVLAAQANGAVDAAMEDILAKVLTHLKVEVDNITFEALFQRLVDIALASITIANILALIGAIFFVATLLMRTMVPLRVTGIISDVFFIGYGVLSGTMTTLFLYILLLPINIFRLGQMLKLVKRARIAAQGDLSMDWLKPFMTRRQYRKGDVLFRKGDRANEMFFTVTGKFLVTELGIELPPGRLVGELGFLSPDNRRTQSLECTEDGQVLAITYDRLLEIYFQNPEFGYYFLRLSTER</sequence>
<dbReference type="InterPro" id="IPR050397">
    <property type="entry name" value="Env_Response_Regulators"/>
</dbReference>
<proteinExistence type="predicted"/>
<dbReference type="EMBL" id="JACDQQ010000886">
    <property type="protein sequence ID" value="MBA0085157.1"/>
    <property type="molecule type" value="Genomic_DNA"/>
</dbReference>
<dbReference type="SUPFAM" id="SSF51206">
    <property type="entry name" value="cAMP-binding domain-like"/>
    <property type="match status" value="1"/>
</dbReference>
<dbReference type="InterPro" id="IPR000595">
    <property type="entry name" value="cNMP-bd_dom"/>
</dbReference>
<dbReference type="AlphaFoldDB" id="A0A7V8SWY9"/>
<evidence type="ECO:0000313" key="3">
    <source>
        <dbReference type="EMBL" id="MBA0085157.1"/>
    </source>
</evidence>
<feature type="transmembrane region" description="Helical" evidence="1">
    <location>
        <begin position="50"/>
        <end position="74"/>
    </location>
</feature>
<gene>
    <name evidence="3" type="ORF">HRJ53_09180</name>
</gene>
<dbReference type="Proteomes" id="UP000567293">
    <property type="component" value="Unassembled WGS sequence"/>
</dbReference>
<dbReference type="InterPro" id="IPR018490">
    <property type="entry name" value="cNMP-bd_dom_sf"/>
</dbReference>
<accession>A0A7V8SWY9</accession>
<keyword evidence="4" id="KW-1185">Reference proteome</keyword>
<dbReference type="Gene3D" id="2.60.120.10">
    <property type="entry name" value="Jelly Rolls"/>
    <property type="match status" value="1"/>
</dbReference>
<reference evidence="3" key="1">
    <citation type="submission" date="2020-06" db="EMBL/GenBank/DDBJ databases">
        <title>Legume-microbial interactions unlock mineral nutrients during tropical forest succession.</title>
        <authorList>
            <person name="Epihov D.Z."/>
        </authorList>
    </citation>
    <scope>NUCLEOTIDE SEQUENCE [LARGE SCALE GENOMIC DNA]</scope>
    <source>
        <strain evidence="3">Pan2503</strain>
    </source>
</reference>
<evidence type="ECO:0000256" key="1">
    <source>
        <dbReference type="SAM" id="Phobius"/>
    </source>
</evidence>
<dbReference type="CDD" id="cd00038">
    <property type="entry name" value="CAP_ED"/>
    <property type="match status" value="1"/>
</dbReference>
<dbReference type="PANTHER" id="PTHR24567">
    <property type="entry name" value="CRP FAMILY TRANSCRIPTIONAL REGULATORY PROTEIN"/>
    <property type="match status" value="1"/>
</dbReference>
<keyword evidence="1" id="KW-0472">Membrane</keyword>
<dbReference type="InterPro" id="IPR014710">
    <property type="entry name" value="RmlC-like_jellyroll"/>
</dbReference>
<comment type="caution">
    <text evidence="3">The sequence shown here is derived from an EMBL/GenBank/DDBJ whole genome shotgun (WGS) entry which is preliminary data.</text>
</comment>
<dbReference type="GO" id="GO:0005829">
    <property type="term" value="C:cytosol"/>
    <property type="evidence" value="ECO:0007669"/>
    <property type="project" value="TreeGrafter"/>
</dbReference>
<protein>
    <submittedName>
        <fullName evidence="3">Cyclic nucleotide-binding domain-containing protein</fullName>
    </submittedName>
</protein>
<name>A0A7V8SWY9_9BACT</name>
<evidence type="ECO:0000259" key="2">
    <source>
        <dbReference type="PROSITE" id="PS50042"/>
    </source>
</evidence>
<dbReference type="PROSITE" id="PS50042">
    <property type="entry name" value="CNMP_BINDING_3"/>
    <property type="match status" value="1"/>
</dbReference>